<keyword evidence="3" id="KW-0732">Signal</keyword>
<dbReference type="Proteomes" id="UP001281761">
    <property type="component" value="Unassembled WGS sequence"/>
</dbReference>
<keyword evidence="2" id="KW-0812">Transmembrane</keyword>
<feature type="chain" id="PRO_5046026884" evidence="3">
    <location>
        <begin position="23"/>
        <end position="2368"/>
    </location>
</feature>
<proteinExistence type="predicted"/>
<keyword evidence="2" id="KW-1133">Transmembrane helix</keyword>
<evidence type="ECO:0000256" key="3">
    <source>
        <dbReference type="SAM" id="SignalP"/>
    </source>
</evidence>
<gene>
    <name evidence="4" type="ORF">BLNAU_10572</name>
</gene>
<dbReference type="InterPro" id="IPR011050">
    <property type="entry name" value="Pectin_lyase_fold/virulence"/>
</dbReference>
<dbReference type="EMBL" id="JARBJD010000078">
    <property type="protein sequence ID" value="KAK2954404.1"/>
    <property type="molecule type" value="Genomic_DNA"/>
</dbReference>
<reference evidence="4 5" key="1">
    <citation type="journal article" date="2022" name="bioRxiv">
        <title>Genomics of Preaxostyla Flagellates Illuminates Evolutionary Transitions and the Path Towards Mitochondrial Loss.</title>
        <authorList>
            <person name="Novak L.V.F."/>
            <person name="Treitli S.C."/>
            <person name="Pyrih J."/>
            <person name="Halakuc P."/>
            <person name="Pipaliya S.V."/>
            <person name="Vacek V."/>
            <person name="Brzon O."/>
            <person name="Soukal P."/>
            <person name="Eme L."/>
            <person name="Dacks J.B."/>
            <person name="Karnkowska A."/>
            <person name="Elias M."/>
            <person name="Hampl V."/>
        </authorList>
    </citation>
    <scope>NUCLEOTIDE SEQUENCE [LARGE SCALE GENOMIC DNA]</scope>
    <source>
        <strain evidence="4">NAU3</strain>
        <tissue evidence="4">Gut</tissue>
    </source>
</reference>
<evidence type="ECO:0000256" key="2">
    <source>
        <dbReference type="SAM" id="Phobius"/>
    </source>
</evidence>
<comment type="caution">
    <text evidence="4">The sequence shown here is derived from an EMBL/GenBank/DDBJ whole genome shotgun (WGS) entry which is preliminary data.</text>
</comment>
<name>A0ABQ9XRP6_9EUKA</name>
<keyword evidence="2" id="KW-0472">Membrane</keyword>
<feature type="signal peptide" evidence="3">
    <location>
        <begin position="1"/>
        <end position="22"/>
    </location>
</feature>
<organism evidence="4 5">
    <name type="scientific">Blattamonas nauphoetae</name>
    <dbReference type="NCBI Taxonomy" id="2049346"/>
    <lineage>
        <taxon>Eukaryota</taxon>
        <taxon>Metamonada</taxon>
        <taxon>Preaxostyla</taxon>
        <taxon>Oxymonadida</taxon>
        <taxon>Blattamonas</taxon>
    </lineage>
</organism>
<evidence type="ECO:0000256" key="1">
    <source>
        <dbReference type="SAM" id="MobiDB-lite"/>
    </source>
</evidence>
<feature type="transmembrane region" description="Helical" evidence="2">
    <location>
        <begin position="2195"/>
        <end position="2218"/>
    </location>
</feature>
<evidence type="ECO:0000313" key="5">
    <source>
        <dbReference type="Proteomes" id="UP001281761"/>
    </source>
</evidence>
<accession>A0ABQ9XRP6</accession>
<sequence length="2368" mass="255103">MASLACLLFHIITMVLMHASEAGNHQSLNTLLDEFSRTSFQQNSMANEIIHLPKGILSTHGSSLNSVTLSLEGLNTQIHFSRPSTDATNSASDAENDDSDTAGLPTLFKIRNSTICLACLSLMCDEWDERVATVSSSCLTVSNSEIHSNGANSPFVMLGGMFDGQSQYVGSSLHVSKCRHISSSLPSLMPLVELSHQSRQPANSCASWMNVEETSFVEEMSISASDLSIRDSCLTFGTGPLIGFGGWTDETKDDGKPADQPWKVSSLLSKSEIVNTTSNPSNWIVCEGELFRMELTQRVTDSRVHLSTNHLYGTACVDMNAMGSLLSLNTSFTSCLTDTPTHLNQYYTATQRPTQSAFFKLCTFKGCSASNNGGALSVGYVMDTVRVEDCSFKTCSCTSTVGGAICDRMSSQTIFTITSSSFVSCSTAQGGGSIHLFGALSASLDSCVFFDSKGARMGGAVHFENWNQVSTIPSITNCHFENCRTTGTTSTDDLSGGAIYLLTAGDFRLHFLTFRGNTASQNPGNDIMFGTSKSLVSSKTILGCTSTSASYRLLVYSHSATNDYLPNPTTVTHVSCVGTVIDSNTAEFTLKMTEIVTGTVLVLIDNTGGSRYPTGVQAPNIGRVLSFSLDNSIESKCSVSLGESGLVQTPLTAYQVIKSSFVGSFVLSASCALDTNKENALITISGRSIPSGTLSVTLSESVVLDFTFTPNHATSEVLTVPLTGTTPKLGFGKTYVIYSAQSKTQSTNPITVPYAIEIDIPRIPYLSTLKTPVYDEKQKTVNIDLEGVDLDGTYKVTLSVNGTATVTIDVVFSSSKGQFGGILFDTETPTKVNMSYNTLYQIVGMKQGEGKVLCLGDLSFTTMAEPTRLVMMECEFDKAKKNALIQISGRALDTTSTYKVGLSISGSLKHTATMTFNSSSELWEGSALLYPSSSAELEYGKTYSVSSLQKGDSTTELFFEANSIEMTPEPPRLVKVESIDAVGLNLTTLTLSSLALTDGAKYTLELKGTPLDSSSNSAHVVPLSFTSTSQPTHSFPLSLYPTEDADLKYGHSYSVDWMKTGDIPTIIETDACSFSTPIFPERLVNLSCDGEFSDAKKKTITVTFESLGLKPLTEYSIVLKSTATDEVLSHTKSLKLKTNTNGLLASHTAVLFPVKTVADELEGQLEFGLTYTVDGFKRGVDPLLYDTEHITLTTPPEPARLTKIDCTGSTDKEKKVTLSVTGRKMTPDETYTLALKVKDKTSNSQLTVDVRFTTDESGTGSAVLFSTTSSEIELDYDTTYEVTGVTDSASSPILFEDGLTFTTIVEPTRLVTMECGYDEEKKNALIRMTGQVLDSKKEYEIELSDSDSVKKTIEMTFNTKSSKWEGSAILYSQSESVELEYGMTYSVSEFKTKGETSPHPHEDLTITIDDEPSRIEGVSYVLDGKKTKMIVSLSGRELKSGMGKIGVCGGNSKWISETEIVSGSDGKWKAEFLVGFSESSTVLEYGSTYTLCGLDGSVFFVNDGISITVPQPPVVSSLIPELNTSTHSSFRVVLSGSDLPTTSSGSFTASFSESAGTFVVSLSESSEWRSDWIVVSTTSAFEFNKTYTLTSLIDSSSGTADHLLCSGVTLKTPLGPTLTGLGGVSLTGASLDCVSIVLNVARIVADTFVVSVFDVDDASKELIPLSISFSSCDATEGVMTHSVSWESALQYGHRYEIASMSSSNMEVSIPSQRVFDVPVLSSFGNVLLTHNSINTFIRLQLSGNGFIGKYTVTLTSGFSFVITAESDTSVVSDQIAIGWSDSLAFDTPFTIQSIVSTIPDSVVLLTNALTFTTPKKPDPLVLHVDGRTGETSRFCGELSRPCSCVEVAWEIVCAIGVWMPTVGIVHSATLGCPIHISNGMVALLSNLGNVEPTLRIPLSACESVESGMIVVSSSTLEIRDVDIVIDSLSPSFVLLFGSNSNLTLKEGSFVGPQSTPSSNDDYSDEICSWTSGILQLDNSTTSISDTKLNHLSFGAVNMKNGFLKVESSSFHDNSPSLPSFTSLRRNIICSDDGLIEIGSLNGGDGTGDDRSAWIAGESCILSGKESITSSSFFVPSLIPKSCRSSYTSKTKTFAITIVGSTLIPCGLRLEVFEKLKDGREGQPRSFELNVNSSTSFSENEIVLSLSESSLPTFSKSLEWRGRLVFGNDVHTSDWFVIQANSSDRFAQAMKDNMKWRIPVVVVVCVLLIVLIVIVIVCIRRRRQKEGNEQQPLSEMEEQIEVKIDEDGFGGMVGEGSTRPVRAHSIEMDQSFGPPTKSGYSSRGGNGEDEKELGVTVIGTSEGVAETRTLQKYETLYDRLHTTEREVNKKGMMQSIVCGLQNAARMNSTPQLSACLASHWVLIDPSERT</sequence>
<evidence type="ECO:0000313" key="4">
    <source>
        <dbReference type="EMBL" id="KAK2954404.1"/>
    </source>
</evidence>
<keyword evidence="5" id="KW-1185">Reference proteome</keyword>
<dbReference type="SUPFAM" id="SSF51126">
    <property type="entry name" value="Pectin lyase-like"/>
    <property type="match status" value="1"/>
</dbReference>
<protein>
    <submittedName>
        <fullName evidence="4">Uncharacterized protein</fullName>
    </submittedName>
</protein>
<feature type="region of interest" description="Disordered" evidence="1">
    <location>
        <begin position="2267"/>
        <end position="2289"/>
    </location>
</feature>